<dbReference type="EMBL" id="UFQQ01000030">
    <property type="protein sequence ID" value="SSW93115.1"/>
    <property type="molecule type" value="Genomic_DNA"/>
</dbReference>
<dbReference type="Proteomes" id="UP000256343">
    <property type="component" value="Unassembled WGS sequence"/>
</dbReference>
<evidence type="ECO:0000313" key="2">
    <source>
        <dbReference type="EMBL" id="SSW93115.1"/>
    </source>
</evidence>
<reference evidence="2 3" key="1">
    <citation type="submission" date="2017-08" db="EMBL/GenBank/DDBJ databases">
        <authorList>
            <person name="de Groot N.N."/>
        </authorList>
    </citation>
    <scope>NUCLEOTIDE SEQUENCE [LARGE SCALE GENOMIC DNA]</scope>
    <source>
        <strain evidence="2 3">JA575</strain>
    </source>
</reference>
<reference evidence="1 4" key="2">
    <citation type="submission" date="2018-07" db="EMBL/GenBank/DDBJ databases">
        <title>Genomic Encyclopedia of Archaeal and Bacterial Type Strains, Phase II (KMG-II): from individual species to whole genera.</title>
        <authorList>
            <person name="Goeker M."/>
        </authorList>
    </citation>
    <scope>NUCLEOTIDE SEQUENCE [LARGE SCALE GENOMIC DNA]</scope>
    <source>
        <strain evidence="1 4">JA575</strain>
    </source>
</reference>
<organism evidence="2 3">
    <name type="scientific">Rhodopseudomonas pentothenatexigens</name>
    <dbReference type="NCBI Taxonomy" id="999699"/>
    <lineage>
        <taxon>Bacteria</taxon>
        <taxon>Pseudomonadati</taxon>
        <taxon>Pseudomonadota</taxon>
        <taxon>Alphaproteobacteria</taxon>
        <taxon>Hyphomicrobiales</taxon>
        <taxon>Nitrobacteraceae</taxon>
        <taxon>Rhodopseudomonas</taxon>
    </lineage>
</organism>
<evidence type="ECO:0000313" key="4">
    <source>
        <dbReference type="Proteomes" id="UP000256343"/>
    </source>
</evidence>
<keyword evidence="4" id="KW-1185">Reference proteome</keyword>
<dbReference type="EMBL" id="QRDT01000030">
    <property type="protein sequence ID" value="RED25787.1"/>
    <property type="molecule type" value="Genomic_DNA"/>
</dbReference>
<dbReference type="Proteomes" id="UP000252631">
    <property type="component" value="Unassembled WGS sequence"/>
</dbReference>
<sequence>MCDRPATIEKTGGLHGGRDVFTAFLPERGGSGPIVLAFGHRQAVFKLNDSRYFFAARVIVRERDHGAVVADERPDDVSVSAAGFGMEDTRAWRFLKSEFALVMLEERGDHGVRVGAVRGRINVDVMNGPVSAAMSRGCDELTDLIAQMLGSEATGGHHFDFLAVLLFEQMAGEGRSA</sequence>
<proteinExistence type="predicted"/>
<protein>
    <submittedName>
        <fullName evidence="2">Uncharacterized protein</fullName>
    </submittedName>
</protein>
<accession>A0A336JTI3</accession>
<evidence type="ECO:0000313" key="1">
    <source>
        <dbReference type="EMBL" id="RED25787.1"/>
    </source>
</evidence>
<gene>
    <name evidence="1" type="ORF">BJ125_13020</name>
    <name evidence="2" type="ORF">SAMN05892882_13020</name>
</gene>
<dbReference type="AlphaFoldDB" id="A0A336JTI3"/>
<evidence type="ECO:0000313" key="3">
    <source>
        <dbReference type="Proteomes" id="UP000252631"/>
    </source>
</evidence>
<name>A0A336JTI3_9BRAD</name>